<keyword evidence="7" id="KW-0808">Transferase</keyword>
<keyword evidence="10" id="KW-0746">Sphingolipid metabolism</keyword>
<comment type="pathway">
    <text evidence="2">Lipid metabolism; sphingolipid metabolism.</text>
</comment>
<dbReference type="EMBL" id="NPIC01000001">
    <property type="protein sequence ID" value="RDL41375.1"/>
    <property type="molecule type" value="Genomic_DNA"/>
</dbReference>
<comment type="caution">
    <text evidence="16">The sequence shown here is derived from an EMBL/GenBank/DDBJ whole genome shotgun (WGS) entry which is preliminary data.</text>
</comment>
<dbReference type="PANTHER" id="PTHR45197:SF1">
    <property type="entry name" value="SPHINGOLIPID C9-METHYLTRANSFERASE A-RELATED"/>
    <property type="match status" value="1"/>
</dbReference>
<keyword evidence="12" id="KW-0443">Lipid metabolism</keyword>
<evidence type="ECO:0000313" key="17">
    <source>
        <dbReference type="Proteomes" id="UP000254866"/>
    </source>
</evidence>
<dbReference type="GO" id="GO:0016020">
    <property type="term" value="C:membrane"/>
    <property type="evidence" value="ECO:0007669"/>
    <property type="project" value="UniProtKB-SubCell"/>
</dbReference>
<dbReference type="EC" id="2.1.1.317" evidence="14"/>
<evidence type="ECO:0000313" key="16">
    <source>
        <dbReference type="EMBL" id="RDL41375.1"/>
    </source>
</evidence>
<evidence type="ECO:0000256" key="11">
    <source>
        <dbReference type="ARBA" id="ARBA00022989"/>
    </source>
</evidence>
<evidence type="ECO:0000256" key="1">
    <source>
        <dbReference type="ARBA" id="ARBA00004141"/>
    </source>
</evidence>
<evidence type="ECO:0000256" key="4">
    <source>
        <dbReference type="ARBA" id="ARBA00010815"/>
    </source>
</evidence>
<dbReference type="AlphaFoldDB" id="A0A370U0T8"/>
<evidence type="ECO:0000256" key="2">
    <source>
        <dbReference type="ARBA" id="ARBA00004760"/>
    </source>
</evidence>
<keyword evidence="9 15" id="KW-0812">Transmembrane</keyword>
<comment type="similarity">
    <text evidence="4">Belongs to the CFA/CMAS family.</text>
</comment>
<gene>
    <name evidence="16" type="ORF">BP5553_01354</name>
</gene>
<organism evidence="16 17">
    <name type="scientific">Venustampulla echinocandica</name>
    <dbReference type="NCBI Taxonomy" id="2656787"/>
    <lineage>
        <taxon>Eukaryota</taxon>
        <taxon>Fungi</taxon>
        <taxon>Dikarya</taxon>
        <taxon>Ascomycota</taxon>
        <taxon>Pezizomycotina</taxon>
        <taxon>Leotiomycetes</taxon>
        <taxon>Helotiales</taxon>
        <taxon>Pleuroascaceae</taxon>
        <taxon>Venustampulla</taxon>
    </lineage>
</organism>
<name>A0A370U0T8_9HELO</name>
<keyword evidence="11 15" id="KW-1133">Transmembrane helix</keyword>
<proteinExistence type="inferred from homology"/>
<dbReference type="CDD" id="cd02440">
    <property type="entry name" value="AdoMet_MTases"/>
    <property type="match status" value="1"/>
</dbReference>
<keyword evidence="5" id="KW-0444">Lipid biosynthesis</keyword>
<evidence type="ECO:0000256" key="8">
    <source>
        <dbReference type="ARBA" id="ARBA00022691"/>
    </source>
</evidence>
<evidence type="ECO:0000256" key="7">
    <source>
        <dbReference type="ARBA" id="ARBA00022679"/>
    </source>
</evidence>
<sequence>MSSKPPGPSGIESQFEFIETPKAPAATFQTPEPCGVRTTSYPSIKNAPLPADGAGADSFSNVALIAIIAIVPTYMAWKMGGGLKTSIFFGLITTVPILMAFFTLSSMFSPRKNEKAKLPGRPVEHYLTFKNEADRLKYSGRNKIPMETFHNMYFGGEVDFNGDCLEALEYRHDWASFTFTLSLFKFIFFSFAPEVIMHTRSQDEEQVRDHYDRGDDFYGWFLGPRMIYTSGIISDVNKEETLEELQDNKLAVVCEKIDLQPGENLLDIGCGWGTLTKFASVNYGAKATGVTLGRNQTAWGNNGLRKVGIPEEQSKILCMDYRDIPIPEGNYDKITCLEMAEHVGIRHLTGFMRQVYEMLNDDGVFFIQVAGLRKPWQYEDLMWGLFMNKYIFPGADASTPLGFYIGSLEAAGFEVKSIDTIGVHYSATLWRWYRNWLGNHEKVVAKYGTRWYRIWEFFLAYSTIISRQGGATCYQITLVKNMNSTHRADGIPTQFALSSALNASKAAGKAAFPKNVQ</sequence>
<evidence type="ECO:0000256" key="9">
    <source>
        <dbReference type="ARBA" id="ARBA00022692"/>
    </source>
</evidence>
<dbReference type="Pfam" id="PF02353">
    <property type="entry name" value="CMAS"/>
    <property type="match status" value="1"/>
</dbReference>
<keyword evidence="17" id="KW-1185">Reference proteome</keyword>
<evidence type="ECO:0000256" key="15">
    <source>
        <dbReference type="SAM" id="Phobius"/>
    </source>
</evidence>
<dbReference type="GO" id="GO:0008168">
    <property type="term" value="F:methyltransferase activity"/>
    <property type="evidence" value="ECO:0007669"/>
    <property type="project" value="UniProtKB-KW"/>
</dbReference>
<evidence type="ECO:0000256" key="6">
    <source>
        <dbReference type="ARBA" id="ARBA00022603"/>
    </source>
</evidence>
<keyword evidence="6" id="KW-0489">Methyltransferase</keyword>
<dbReference type="GeneID" id="43594203"/>
<evidence type="ECO:0000256" key="12">
    <source>
        <dbReference type="ARBA" id="ARBA00023098"/>
    </source>
</evidence>
<keyword evidence="8" id="KW-0949">S-adenosyl-L-methionine</keyword>
<dbReference type="Gene3D" id="3.40.50.150">
    <property type="entry name" value="Vaccinia Virus protein VP39"/>
    <property type="match status" value="1"/>
</dbReference>
<comment type="subcellular location">
    <subcellularLocation>
        <location evidence="1">Membrane</location>
        <topology evidence="1">Multi-pass membrane protein</topology>
    </subcellularLocation>
</comment>
<dbReference type="PANTHER" id="PTHR45197">
    <property type="entry name" value="SYNTHASE, PUTATIVE (AFU_ORTHOLOGUE AFUA_7G04190)-RELATED"/>
    <property type="match status" value="1"/>
</dbReference>
<keyword evidence="13 15" id="KW-0472">Membrane</keyword>
<dbReference type="InterPro" id="IPR029063">
    <property type="entry name" value="SAM-dependent_MTases_sf"/>
</dbReference>
<reference evidence="16 17" key="1">
    <citation type="journal article" date="2018" name="IMA Fungus">
        <title>IMA Genome-F 9: Draft genome sequence of Annulohypoxylon stygium, Aspergillus mulundensis, Berkeleyomyces basicola (syn. Thielaviopsis basicola), Ceratocystis smalleyi, two Cercospora beticola strains, Coleophoma cylindrospora, Fusarium fracticaudum, Phialophora cf. hyalina, and Morchella septimelata.</title>
        <authorList>
            <person name="Wingfield B.D."/>
            <person name="Bills G.F."/>
            <person name="Dong Y."/>
            <person name="Huang W."/>
            <person name="Nel W.J."/>
            <person name="Swalarsk-Parry B.S."/>
            <person name="Vaghefi N."/>
            <person name="Wilken P.M."/>
            <person name="An Z."/>
            <person name="de Beer Z.W."/>
            <person name="De Vos L."/>
            <person name="Chen L."/>
            <person name="Duong T.A."/>
            <person name="Gao Y."/>
            <person name="Hammerbacher A."/>
            <person name="Kikkert J.R."/>
            <person name="Li Y."/>
            <person name="Li H."/>
            <person name="Li K."/>
            <person name="Li Q."/>
            <person name="Liu X."/>
            <person name="Ma X."/>
            <person name="Naidoo K."/>
            <person name="Pethybridge S.J."/>
            <person name="Sun J."/>
            <person name="Steenkamp E.T."/>
            <person name="van der Nest M.A."/>
            <person name="van Wyk S."/>
            <person name="Wingfield M.J."/>
            <person name="Xiong C."/>
            <person name="Yue Q."/>
            <person name="Zhang X."/>
        </authorList>
    </citation>
    <scope>NUCLEOTIDE SEQUENCE [LARGE SCALE GENOMIC DNA]</scope>
    <source>
        <strain evidence="16 17">BP 5553</strain>
    </source>
</reference>
<dbReference type="RefSeq" id="XP_031874031.1">
    <property type="nucleotide sequence ID" value="XM_032009977.1"/>
</dbReference>
<dbReference type="STRING" id="2656787.A0A370U0T8"/>
<feature type="transmembrane region" description="Helical" evidence="15">
    <location>
        <begin position="87"/>
        <end position="108"/>
    </location>
</feature>
<dbReference type="OrthoDB" id="412182at2759"/>
<evidence type="ECO:0000256" key="3">
    <source>
        <dbReference type="ARBA" id="ARBA00004991"/>
    </source>
</evidence>
<dbReference type="GO" id="GO:0006665">
    <property type="term" value="P:sphingolipid metabolic process"/>
    <property type="evidence" value="ECO:0007669"/>
    <property type="project" value="UniProtKB-KW"/>
</dbReference>
<evidence type="ECO:0000256" key="13">
    <source>
        <dbReference type="ARBA" id="ARBA00023136"/>
    </source>
</evidence>
<dbReference type="GO" id="GO:0032259">
    <property type="term" value="P:methylation"/>
    <property type="evidence" value="ECO:0007669"/>
    <property type="project" value="UniProtKB-KW"/>
</dbReference>
<evidence type="ECO:0000256" key="5">
    <source>
        <dbReference type="ARBA" id="ARBA00022516"/>
    </source>
</evidence>
<evidence type="ECO:0000256" key="10">
    <source>
        <dbReference type="ARBA" id="ARBA00022919"/>
    </source>
</evidence>
<dbReference type="SUPFAM" id="SSF53335">
    <property type="entry name" value="S-adenosyl-L-methionine-dependent methyltransferases"/>
    <property type="match status" value="1"/>
</dbReference>
<accession>A0A370U0T8</accession>
<evidence type="ECO:0000256" key="14">
    <source>
        <dbReference type="ARBA" id="ARBA00039020"/>
    </source>
</evidence>
<dbReference type="Proteomes" id="UP000254866">
    <property type="component" value="Unassembled WGS sequence"/>
</dbReference>
<dbReference type="InterPro" id="IPR052290">
    <property type="entry name" value="Sphingo_C9-MT"/>
</dbReference>
<feature type="transmembrane region" description="Helical" evidence="15">
    <location>
        <begin position="58"/>
        <end position="75"/>
    </location>
</feature>
<protein>
    <recommendedName>
        <fullName evidence="14">sphingolipid C(9)-methyltransferase</fullName>
        <ecNumber evidence="14">2.1.1.317</ecNumber>
    </recommendedName>
</protein>
<comment type="pathway">
    <text evidence="3">Sphingolipid metabolism.</text>
</comment>